<feature type="region of interest" description="Disordered" evidence="1">
    <location>
        <begin position="315"/>
        <end position="335"/>
    </location>
</feature>
<proteinExistence type="predicted"/>
<dbReference type="OrthoDB" id="7203912at2"/>
<feature type="region of interest" description="Disordered" evidence="1">
    <location>
        <begin position="1"/>
        <end position="135"/>
    </location>
</feature>
<keyword evidence="4" id="KW-1185">Reference proteome</keyword>
<dbReference type="InterPro" id="IPR038610">
    <property type="entry name" value="FliK-like_C_sf"/>
</dbReference>
<dbReference type="AlphaFoldDB" id="A0A1I0XYQ8"/>
<name>A0A1I0XYQ8_9RHOB</name>
<dbReference type="InterPro" id="IPR021136">
    <property type="entry name" value="Flagellar_hook_control-like_C"/>
</dbReference>
<evidence type="ECO:0000259" key="2">
    <source>
        <dbReference type="Pfam" id="PF02120"/>
    </source>
</evidence>
<gene>
    <name evidence="3" type="ORF">SAMN05421688_2609</name>
</gene>
<dbReference type="Proteomes" id="UP000198796">
    <property type="component" value="Unassembled WGS sequence"/>
</dbReference>
<dbReference type="STRING" id="871651.SAMN05421688_2609"/>
<accession>A0A1I0XYQ8</accession>
<organism evidence="3 4">
    <name type="scientific">Poseidonocella pacifica</name>
    <dbReference type="NCBI Taxonomy" id="871651"/>
    <lineage>
        <taxon>Bacteria</taxon>
        <taxon>Pseudomonadati</taxon>
        <taxon>Pseudomonadota</taxon>
        <taxon>Alphaproteobacteria</taxon>
        <taxon>Rhodobacterales</taxon>
        <taxon>Roseobacteraceae</taxon>
        <taxon>Poseidonocella</taxon>
    </lineage>
</organism>
<sequence length="474" mass="49172">MQNVQSTGQPVAFAVKPGTKPTGDGNSRFSELFDAESAEAEDVSPEQVEELAGEEGSDADIEADSEAVETENASGEDSEAAISEEVLLVGPTASDELVKAKQGAGGEQTDGKTPELRFSEQPMVKAEEAVVQSRPPGVFESGIRAEMQAQEAAQSGVTSTSSDEVAKSPLAAAVAPDAIRGANQRPIVESAKIAALSGGVQSAAVDADRQVRGTELGTAPGSAATKVFAEDAAKSPGITQIAQPMSGDVDKAEAPRLRAATDSLPVDPPKDTRVSVTPPQVQATATAIPNVPISVAEMSMSADPVSTIETELSIQAQPQEARSASPGQAAMSHPFRHPAGAQFVSAQIAQVVKSSQTGTVEISLNPQELGRVRLSISPTEAGVHVTLNVERPETADFLRRNADALMQEFDGAGYESVTYSFDQSMTEQGQDDTPQDSAEMIAFGIERSDDPVPASAQRVASLPAAGRGGLDIRL</sequence>
<feature type="domain" description="Flagellar hook-length control protein-like C-terminal" evidence="2">
    <location>
        <begin position="352"/>
        <end position="429"/>
    </location>
</feature>
<reference evidence="3 4" key="1">
    <citation type="submission" date="2016-10" db="EMBL/GenBank/DDBJ databases">
        <authorList>
            <person name="de Groot N.N."/>
        </authorList>
    </citation>
    <scope>NUCLEOTIDE SEQUENCE [LARGE SCALE GENOMIC DNA]</scope>
    <source>
        <strain evidence="3 4">DSM 29316</strain>
    </source>
</reference>
<dbReference type="CDD" id="cd17470">
    <property type="entry name" value="T3SS_Flik_C"/>
    <property type="match status" value="1"/>
</dbReference>
<feature type="compositionally biased region" description="Basic and acidic residues" evidence="1">
    <location>
        <begin position="109"/>
        <end position="118"/>
    </location>
</feature>
<evidence type="ECO:0000313" key="3">
    <source>
        <dbReference type="EMBL" id="SFB05556.1"/>
    </source>
</evidence>
<dbReference type="EMBL" id="FOJU01000004">
    <property type="protein sequence ID" value="SFB05556.1"/>
    <property type="molecule type" value="Genomic_DNA"/>
</dbReference>
<dbReference type="Pfam" id="PF02120">
    <property type="entry name" value="Flg_hook"/>
    <property type="match status" value="1"/>
</dbReference>
<dbReference type="Gene3D" id="3.30.750.140">
    <property type="match status" value="1"/>
</dbReference>
<feature type="compositionally biased region" description="Polar residues" evidence="1">
    <location>
        <begin position="315"/>
        <end position="326"/>
    </location>
</feature>
<evidence type="ECO:0000313" key="4">
    <source>
        <dbReference type="Proteomes" id="UP000198796"/>
    </source>
</evidence>
<dbReference type="RefSeq" id="WP_092065584.1">
    <property type="nucleotide sequence ID" value="NZ_FOJU01000004.1"/>
</dbReference>
<evidence type="ECO:0000256" key="1">
    <source>
        <dbReference type="SAM" id="MobiDB-lite"/>
    </source>
</evidence>
<feature type="compositionally biased region" description="Acidic residues" evidence="1">
    <location>
        <begin position="33"/>
        <end position="79"/>
    </location>
</feature>
<protein>
    <submittedName>
        <fullName evidence="3">Hook-length control protein FliK</fullName>
    </submittedName>
</protein>